<comment type="subcellular location">
    <subcellularLocation>
        <location evidence="2">Cell inner membrane</location>
        <topology evidence="2">Multi-pass membrane protein</topology>
    </subcellularLocation>
</comment>
<dbReference type="PROSITE" id="PS50112">
    <property type="entry name" value="PAS"/>
    <property type="match status" value="1"/>
</dbReference>
<dbReference type="InterPro" id="IPR001610">
    <property type="entry name" value="PAC"/>
</dbReference>
<accession>F5XZ69</accession>
<dbReference type="Gene3D" id="3.40.50.2300">
    <property type="match status" value="1"/>
</dbReference>
<dbReference type="SMART" id="SM00388">
    <property type="entry name" value="HisKA"/>
    <property type="match status" value="1"/>
</dbReference>
<dbReference type="Gene3D" id="3.30.565.10">
    <property type="entry name" value="Histidine kinase-like ATPase, C-terminal domain"/>
    <property type="match status" value="1"/>
</dbReference>
<dbReference type="PANTHER" id="PTHR43047">
    <property type="entry name" value="TWO-COMPONENT HISTIDINE PROTEIN KINASE"/>
    <property type="match status" value="1"/>
</dbReference>
<gene>
    <name evidence="13" type="ordered locus">Rta_21430</name>
</gene>
<dbReference type="SUPFAM" id="SSF55874">
    <property type="entry name" value="ATPase domain of HSP90 chaperone/DNA topoisomerase II/histidine kinase"/>
    <property type="match status" value="1"/>
</dbReference>
<dbReference type="HOGENOM" id="CLU_000445_114_15_4"/>
<dbReference type="PROSITE" id="PS50113">
    <property type="entry name" value="PAC"/>
    <property type="match status" value="1"/>
</dbReference>
<feature type="modified residue" description="4-aspartylphosphate" evidence="7">
    <location>
        <position position="437"/>
    </location>
</feature>
<dbReference type="eggNOG" id="COG2205">
    <property type="taxonomic scope" value="Bacteria"/>
</dbReference>
<feature type="domain" description="Histidine kinase" evidence="9">
    <location>
        <begin position="152"/>
        <end position="366"/>
    </location>
</feature>
<dbReference type="InterPro" id="IPR000700">
    <property type="entry name" value="PAS-assoc_C"/>
</dbReference>
<evidence type="ECO:0000256" key="5">
    <source>
        <dbReference type="ARBA" id="ARBA00022679"/>
    </source>
</evidence>
<dbReference type="PANTHER" id="PTHR43047:SF72">
    <property type="entry name" value="OSMOSENSING HISTIDINE PROTEIN KINASE SLN1"/>
    <property type="match status" value="1"/>
</dbReference>
<dbReference type="PRINTS" id="PR00344">
    <property type="entry name" value="BCTRLSENSOR"/>
</dbReference>
<dbReference type="CDD" id="cd00130">
    <property type="entry name" value="PAS"/>
    <property type="match status" value="1"/>
</dbReference>
<dbReference type="CDD" id="cd00075">
    <property type="entry name" value="HATPase"/>
    <property type="match status" value="1"/>
</dbReference>
<name>F5XZ69_RAMTT</name>
<dbReference type="Proteomes" id="UP000008385">
    <property type="component" value="Chromosome"/>
</dbReference>
<organism evidence="13 14">
    <name type="scientific">Ramlibacter tataouinensis (strain ATCC BAA-407 / DSM 14655 / LMG 21543 / TTB310)</name>
    <dbReference type="NCBI Taxonomy" id="365046"/>
    <lineage>
        <taxon>Bacteria</taxon>
        <taxon>Pseudomonadati</taxon>
        <taxon>Pseudomonadota</taxon>
        <taxon>Betaproteobacteria</taxon>
        <taxon>Burkholderiales</taxon>
        <taxon>Comamonadaceae</taxon>
        <taxon>Ramlibacter</taxon>
    </lineage>
</organism>
<dbReference type="SMART" id="SM00448">
    <property type="entry name" value="REC"/>
    <property type="match status" value="1"/>
</dbReference>
<dbReference type="InterPro" id="IPR011006">
    <property type="entry name" value="CheY-like_superfamily"/>
</dbReference>
<dbReference type="OrthoDB" id="5519028at2"/>
<dbReference type="Pfam" id="PF00989">
    <property type="entry name" value="PAS"/>
    <property type="match status" value="1"/>
</dbReference>
<keyword evidence="4 7" id="KW-0597">Phosphoprotein</keyword>
<feature type="domain" description="PAS" evidence="11">
    <location>
        <begin position="11"/>
        <end position="63"/>
    </location>
</feature>
<dbReference type="SMART" id="SM00387">
    <property type="entry name" value="HATPase_c"/>
    <property type="match status" value="1"/>
</dbReference>
<evidence type="ECO:0000256" key="2">
    <source>
        <dbReference type="ARBA" id="ARBA00004429"/>
    </source>
</evidence>
<dbReference type="InterPro" id="IPR013767">
    <property type="entry name" value="PAS_fold"/>
</dbReference>
<dbReference type="AlphaFoldDB" id="F5XZ69"/>
<evidence type="ECO:0000256" key="1">
    <source>
        <dbReference type="ARBA" id="ARBA00000085"/>
    </source>
</evidence>
<dbReference type="Pfam" id="PF00072">
    <property type="entry name" value="Response_reg"/>
    <property type="match status" value="1"/>
</dbReference>
<dbReference type="PATRIC" id="fig|365046.3.peg.2195"/>
<dbReference type="RefSeq" id="WP_013901471.1">
    <property type="nucleotide sequence ID" value="NC_015677.1"/>
</dbReference>
<dbReference type="Pfam" id="PF00512">
    <property type="entry name" value="HisKA"/>
    <property type="match status" value="1"/>
</dbReference>
<keyword evidence="5" id="KW-0808">Transferase</keyword>
<evidence type="ECO:0000259" key="10">
    <source>
        <dbReference type="PROSITE" id="PS50110"/>
    </source>
</evidence>
<dbReference type="InterPro" id="IPR035965">
    <property type="entry name" value="PAS-like_dom_sf"/>
</dbReference>
<protein>
    <recommendedName>
        <fullName evidence="3">histidine kinase</fullName>
        <ecNumber evidence="3">2.7.13.3</ecNumber>
    </recommendedName>
</protein>
<dbReference type="NCBIfam" id="TIGR00229">
    <property type="entry name" value="sensory_box"/>
    <property type="match status" value="1"/>
</dbReference>
<evidence type="ECO:0000259" key="11">
    <source>
        <dbReference type="PROSITE" id="PS50112"/>
    </source>
</evidence>
<dbReference type="PROSITE" id="PS50110">
    <property type="entry name" value="RESPONSE_REGULATORY"/>
    <property type="match status" value="1"/>
</dbReference>
<dbReference type="eggNOG" id="COG0784">
    <property type="taxonomic scope" value="Bacteria"/>
</dbReference>
<dbReference type="KEGG" id="rta:Rta_21430"/>
<keyword evidence="6 13" id="KW-0418">Kinase</keyword>
<dbReference type="GO" id="GO:0005886">
    <property type="term" value="C:plasma membrane"/>
    <property type="evidence" value="ECO:0007669"/>
    <property type="project" value="UniProtKB-SubCell"/>
</dbReference>
<feature type="domain" description="Response regulatory" evidence="10">
    <location>
        <begin position="388"/>
        <end position="504"/>
    </location>
</feature>
<reference evidence="13 14" key="2">
    <citation type="journal article" date="2011" name="PLoS ONE">
        <title>The Cyst-Dividing Bacterium Ramlibacter tataouinensis TTB310 Genome Reveals a Well-Stocked Toolbox for Adaptation to a Desert Environment.</title>
        <authorList>
            <person name="De Luca G."/>
            <person name="Barakat M."/>
            <person name="Ortet P."/>
            <person name="Fochesato S."/>
            <person name="Jourlin-Castelli C."/>
            <person name="Ansaldi M."/>
            <person name="Py B."/>
            <person name="Fichant G."/>
            <person name="Coutinho P.M."/>
            <person name="Voulhoux R."/>
            <person name="Bastien O."/>
            <person name="Marechal E."/>
            <person name="Henrissat B."/>
            <person name="Quentin Y."/>
            <person name="Noirot P."/>
            <person name="Filloux A."/>
            <person name="Mejean V."/>
            <person name="Dubow M.S."/>
            <person name="Barras F."/>
            <person name="Barbe V."/>
            <person name="Weissenbach J."/>
            <person name="Mihalcescu I."/>
            <person name="Vermeglio A."/>
            <person name="Achouak W."/>
            <person name="Heulin T."/>
        </authorList>
    </citation>
    <scope>NUCLEOTIDE SEQUENCE [LARGE SCALE GENOMIC DNA]</scope>
    <source>
        <strain evidence="14">ATCC BAA-407 / DSM 14655 / LMG 21543 / TTB310</strain>
    </source>
</reference>
<evidence type="ECO:0000259" key="12">
    <source>
        <dbReference type="PROSITE" id="PS50113"/>
    </source>
</evidence>
<evidence type="ECO:0000256" key="8">
    <source>
        <dbReference type="SAM" id="MobiDB-lite"/>
    </source>
</evidence>
<dbReference type="STRING" id="365046.Rta_21430"/>
<dbReference type="InterPro" id="IPR003661">
    <property type="entry name" value="HisK_dim/P_dom"/>
</dbReference>
<dbReference type="SUPFAM" id="SSF52172">
    <property type="entry name" value="CheY-like"/>
    <property type="match status" value="1"/>
</dbReference>
<dbReference type="SUPFAM" id="SSF55785">
    <property type="entry name" value="PYP-like sensor domain (PAS domain)"/>
    <property type="match status" value="1"/>
</dbReference>
<dbReference type="InterPro" id="IPR005467">
    <property type="entry name" value="His_kinase_dom"/>
</dbReference>
<dbReference type="SUPFAM" id="SSF47384">
    <property type="entry name" value="Homodimeric domain of signal transducing histidine kinase"/>
    <property type="match status" value="1"/>
</dbReference>
<dbReference type="EMBL" id="CP000245">
    <property type="protein sequence ID" value="AEG93239.1"/>
    <property type="molecule type" value="Genomic_DNA"/>
</dbReference>
<evidence type="ECO:0000256" key="4">
    <source>
        <dbReference type="ARBA" id="ARBA00022553"/>
    </source>
</evidence>
<dbReference type="InterPro" id="IPR036890">
    <property type="entry name" value="HATPase_C_sf"/>
</dbReference>
<dbReference type="InterPro" id="IPR004358">
    <property type="entry name" value="Sig_transdc_His_kin-like_C"/>
</dbReference>
<dbReference type="Pfam" id="PF02518">
    <property type="entry name" value="HATPase_c"/>
    <property type="match status" value="1"/>
</dbReference>
<feature type="domain" description="PAC" evidence="12">
    <location>
        <begin position="89"/>
        <end position="141"/>
    </location>
</feature>
<dbReference type="GO" id="GO:0000155">
    <property type="term" value="F:phosphorelay sensor kinase activity"/>
    <property type="evidence" value="ECO:0007669"/>
    <property type="project" value="InterPro"/>
</dbReference>
<dbReference type="GO" id="GO:0006355">
    <property type="term" value="P:regulation of DNA-templated transcription"/>
    <property type="evidence" value="ECO:0007669"/>
    <property type="project" value="InterPro"/>
</dbReference>
<dbReference type="InterPro" id="IPR003594">
    <property type="entry name" value="HATPase_dom"/>
</dbReference>
<evidence type="ECO:0000256" key="7">
    <source>
        <dbReference type="PROSITE-ProRule" id="PRU00169"/>
    </source>
</evidence>
<dbReference type="SMART" id="SM00091">
    <property type="entry name" value="PAS"/>
    <property type="match status" value="1"/>
</dbReference>
<dbReference type="InterPro" id="IPR036097">
    <property type="entry name" value="HisK_dim/P_sf"/>
</dbReference>
<dbReference type="Gene3D" id="1.10.287.130">
    <property type="match status" value="1"/>
</dbReference>
<evidence type="ECO:0000313" key="14">
    <source>
        <dbReference type="Proteomes" id="UP000008385"/>
    </source>
</evidence>
<evidence type="ECO:0000259" key="9">
    <source>
        <dbReference type="PROSITE" id="PS50109"/>
    </source>
</evidence>
<dbReference type="InterPro" id="IPR001789">
    <property type="entry name" value="Sig_transdc_resp-reg_receiver"/>
</dbReference>
<evidence type="ECO:0000256" key="6">
    <source>
        <dbReference type="ARBA" id="ARBA00022777"/>
    </source>
</evidence>
<dbReference type="Gene3D" id="3.30.450.20">
    <property type="entry name" value="PAS domain"/>
    <property type="match status" value="1"/>
</dbReference>
<dbReference type="GO" id="GO:0009927">
    <property type="term" value="F:histidine phosphotransfer kinase activity"/>
    <property type="evidence" value="ECO:0007669"/>
    <property type="project" value="TreeGrafter"/>
</dbReference>
<evidence type="ECO:0000313" key="13">
    <source>
        <dbReference type="EMBL" id="AEG93239.1"/>
    </source>
</evidence>
<reference evidence="14" key="1">
    <citation type="submission" date="2006-01" db="EMBL/GenBank/DDBJ databases">
        <title>Genome of the cyst-dividing bacterium Ramlibacter tataouinensis.</title>
        <authorList>
            <person name="Barakat M."/>
            <person name="Ortet P."/>
            <person name="De Luca G."/>
            <person name="Jourlin-Castelli C."/>
            <person name="Ansaldi M."/>
            <person name="Py B."/>
            <person name="Fichant G."/>
            <person name="Coutinho P."/>
            <person name="Voulhoux R."/>
            <person name="Bastien O."/>
            <person name="Roy S."/>
            <person name="Marechal E."/>
            <person name="Henrissat B."/>
            <person name="Quentin Y."/>
            <person name="Noirot P."/>
            <person name="Filloux A."/>
            <person name="Mejean V."/>
            <person name="DuBow M."/>
            <person name="Barras F."/>
            <person name="Heulin T."/>
        </authorList>
    </citation>
    <scope>NUCLEOTIDE SEQUENCE [LARGE SCALE GENOMIC DNA]</scope>
    <source>
        <strain evidence="14">ATCC BAA-407 / DSM 14655 / LMG 21543 / TTB310</strain>
    </source>
</reference>
<sequence length="508" mass="54827">MDPSTSTSLDAQRKLDALLNNASVAIFMMDAQYECVYMNPAAEKLSGYTLPEMQGRTLHDMLHHTRPDGSHFPLEECPIGLTLEHQHRARGEEVFVHKDGSFYPVAFSAAPMHGADGEVIGTILEARDIRQEKAVLSALEESSRAKDEFLAVLGHELRNPLSPITTSLHLMKMRGQRSRELEVIERQVHHLSRLVDDLLDVSRATRGLIELRKKRVDIAAVIARSVEVARPMLEAREQTLDVQLPAGPAWVDADAARLSQVLTNLLVNASKFSASHTRVTVRCRIQAGRVAVSVKDQGEGIPPDMLDKVFDPFVQSHQDKDRARGGLGLGLAIARNIVVLHGGSIRAESGGPGNGSEFTVDLAQADPRGGTESRAAEPAPGRSGPARRVLLVDDNVDAAETLKALLEAHGHTVAAAHDAAQALRIAPGFAADIALLDVGLPVMDGYELARRLKETVGAGAPQFVALTGYGLPGDHERSRQAGFSAHLVKPVDLDKLLHLLDRGPAPAP</sequence>
<proteinExistence type="predicted"/>
<dbReference type="EC" id="2.7.13.3" evidence="3"/>
<evidence type="ECO:0000256" key="3">
    <source>
        <dbReference type="ARBA" id="ARBA00012438"/>
    </source>
</evidence>
<dbReference type="CDD" id="cd00082">
    <property type="entry name" value="HisKA"/>
    <property type="match status" value="1"/>
</dbReference>
<dbReference type="FunFam" id="3.30.565.10:FF:000006">
    <property type="entry name" value="Sensor histidine kinase WalK"/>
    <property type="match status" value="1"/>
</dbReference>
<feature type="region of interest" description="Disordered" evidence="8">
    <location>
        <begin position="367"/>
        <end position="386"/>
    </location>
</feature>
<dbReference type="InterPro" id="IPR000014">
    <property type="entry name" value="PAS"/>
</dbReference>
<comment type="catalytic activity">
    <reaction evidence="1">
        <text>ATP + protein L-histidine = ADP + protein N-phospho-L-histidine.</text>
        <dbReference type="EC" id="2.7.13.3"/>
    </reaction>
</comment>
<dbReference type="PROSITE" id="PS50109">
    <property type="entry name" value="HIS_KIN"/>
    <property type="match status" value="1"/>
</dbReference>
<keyword evidence="14" id="KW-1185">Reference proteome</keyword>
<dbReference type="SMART" id="SM00086">
    <property type="entry name" value="PAC"/>
    <property type="match status" value="1"/>
</dbReference>